<dbReference type="SMART" id="SM00382">
    <property type="entry name" value="AAA"/>
    <property type="match status" value="1"/>
</dbReference>
<dbReference type="GO" id="GO:0016887">
    <property type="term" value="F:ATP hydrolysis activity"/>
    <property type="evidence" value="ECO:0007669"/>
    <property type="project" value="InterPro"/>
</dbReference>
<dbReference type="GO" id="GO:0015697">
    <property type="term" value="P:quaternary ammonium group transport"/>
    <property type="evidence" value="ECO:0007669"/>
    <property type="project" value="UniProtKB-ARBA"/>
</dbReference>
<dbReference type="Gene3D" id="3.40.50.300">
    <property type="entry name" value="P-loop containing nucleotide triphosphate hydrolases"/>
    <property type="match status" value="1"/>
</dbReference>
<dbReference type="InterPro" id="IPR040582">
    <property type="entry name" value="OB_MalK-like"/>
</dbReference>
<dbReference type="PROSITE" id="PS00211">
    <property type="entry name" value="ABC_TRANSPORTER_1"/>
    <property type="match status" value="1"/>
</dbReference>
<keyword evidence="4 8" id="KW-0067">ATP-binding</keyword>
<dbReference type="AlphaFoldDB" id="A0A450SNE1"/>
<dbReference type="InterPro" id="IPR008995">
    <property type="entry name" value="Mo/tungstate-bd_C_term_dom"/>
</dbReference>
<keyword evidence="6" id="KW-0472">Membrane</keyword>
<dbReference type="InterPro" id="IPR015853">
    <property type="entry name" value="ABC_transpr_FbpC"/>
</dbReference>
<evidence type="ECO:0000256" key="3">
    <source>
        <dbReference type="ARBA" id="ARBA00022741"/>
    </source>
</evidence>
<name>A0A450SNE1_9GAMM</name>
<dbReference type="Gene3D" id="2.40.50.140">
    <property type="entry name" value="Nucleic acid-binding proteins"/>
    <property type="match status" value="1"/>
</dbReference>
<evidence type="ECO:0000256" key="1">
    <source>
        <dbReference type="ARBA" id="ARBA00022448"/>
    </source>
</evidence>
<accession>A0A450SNE1</accession>
<evidence type="ECO:0000256" key="5">
    <source>
        <dbReference type="ARBA" id="ARBA00022967"/>
    </source>
</evidence>
<dbReference type="InterPro" id="IPR003439">
    <property type="entry name" value="ABC_transporter-like_ATP-bd"/>
</dbReference>
<reference evidence="8" key="1">
    <citation type="submission" date="2019-02" db="EMBL/GenBank/DDBJ databases">
        <authorList>
            <person name="Gruber-Vodicka R. H."/>
            <person name="Seah K. B. B."/>
        </authorList>
    </citation>
    <scope>NUCLEOTIDE SEQUENCE</scope>
    <source>
        <strain evidence="8">BECK_DK47</strain>
    </source>
</reference>
<dbReference type="GO" id="GO:0015408">
    <property type="term" value="F:ABC-type ferric iron transporter activity"/>
    <property type="evidence" value="ECO:0007669"/>
    <property type="project" value="InterPro"/>
</dbReference>
<dbReference type="CDD" id="cd03259">
    <property type="entry name" value="ABC_Carb_Solutes_like"/>
    <property type="match status" value="1"/>
</dbReference>
<dbReference type="SUPFAM" id="SSF50331">
    <property type="entry name" value="MOP-like"/>
    <property type="match status" value="1"/>
</dbReference>
<keyword evidence="5" id="KW-1278">Translocase</keyword>
<keyword evidence="3" id="KW-0547">Nucleotide-binding</keyword>
<sequence>MSLKVVGIRKNFAGKEILKGVDLTVEKGECMVLLGSSGCGKTTLLRVIAGLDEPDDGSISVSDKPLSGVPARKRNVALVFQDYSLYSHRRVFENIAYPLRLRGTTKADIERQVQDVMKLLGIENLSARYPASLSGGEQQRVALGRALVRRPDIFLLDEPLSSLDRLLRDSMRNELREVYRRLQIPIIHVTHDQEEALLLGNRIAVFDEGKIVQCDYPATLLNAPRNKFVAGFVGNPQMNFVTARVRKNDDKFKLELGNNGFAVTLGTDQLKNIEENTLVLCGFRPWAASIKDNGLQSRVTARWLAPPFVRLELQTVDRTGNNVQLSVLVNEPCSASEGDNITLALDARGIICFDLNSGLRISNAVD</sequence>
<dbReference type="PANTHER" id="PTHR43875">
    <property type="entry name" value="MALTODEXTRIN IMPORT ATP-BINDING PROTEIN MSMX"/>
    <property type="match status" value="1"/>
</dbReference>
<dbReference type="GO" id="GO:0055052">
    <property type="term" value="C:ATP-binding cassette (ABC) transporter complex, substrate-binding subunit-containing"/>
    <property type="evidence" value="ECO:0007669"/>
    <property type="project" value="TreeGrafter"/>
</dbReference>
<protein>
    <submittedName>
        <fullName evidence="8">Carbohydrate ABC transporter ATP-binding protein, CUT1 family</fullName>
    </submittedName>
</protein>
<proteinExistence type="predicted"/>
<keyword evidence="1" id="KW-0813">Transport</keyword>
<dbReference type="PANTHER" id="PTHR43875:SF15">
    <property type="entry name" value="TREHALOSE IMPORT ATP-BINDING PROTEIN SUGC"/>
    <property type="match status" value="1"/>
</dbReference>
<dbReference type="GO" id="GO:0005524">
    <property type="term" value="F:ATP binding"/>
    <property type="evidence" value="ECO:0007669"/>
    <property type="project" value="UniProtKB-KW"/>
</dbReference>
<evidence type="ECO:0000313" key="8">
    <source>
        <dbReference type="EMBL" id="VFJ55263.1"/>
    </source>
</evidence>
<dbReference type="InterPro" id="IPR017871">
    <property type="entry name" value="ABC_transporter-like_CS"/>
</dbReference>
<dbReference type="PROSITE" id="PS50893">
    <property type="entry name" value="ABC_TRANSPORTER_2"/>
    <property type="match status" value="1"/>
</dbReference>
<dbReference type="InterPro" id="IPR003593">
    <property type="entry name" value="AAA+_ATPase"/>
</dbReference>
<dbReference type="EMBL" id="CAADEX010000051">
    <property type="protein sequence ID" value="VFJ55263.1"/>
    <property type="molecule type" value="Genomic_DNA"/>
</dbReference>
<keyword evidence="2" id="KW-1003">Cell membrane</keyword>
<dbReference type="InterPro" id="IPR027417">
    <property type="entry name" value="P-loop_NTPase"/>
</dbReference>
<dbReference type="SUPFAM" id="SSF52540">
    <property type="entry name" value="P-loop containing nucleoside triphosphate hydrolases"/>
    <property type="match status" value="1"/>
</dbReference>
<dbReference type="Gene3D" id="2.40.50.100">
    <property type="match status" value="1"/>
</dbReference>
<organism evidence="8">
    <name type="scientific">Candidatus Kentrum sp. DK</name>
    <dbReference type="NCBI Taxonomy" id="2126562"/>
    <lineage>
        <taxon>Bacteria</taxon>
        <taxon>Pseudomonadati</taxon>
        <taxon>Pseudomonadota</taxon>
        <taxon>Gammaproteobacteria</taxon>
        <taxon>Candidatus Kentrum</taxon>
    </lineage>
</organism>
<evidence type="ECO:0000256" key="4">
    <source>
        <dbReference type="ARBA" id="ARBA00022840"/>
    </source>
</evidence>
<gene>
    <name evidence="8" type="ORF">BECKDK2373B_GA0170837_105117</name>
</gene>
<feature type="domain" description="ABC transporter" evidence="7">
    <location>
        <begin position="3"/>
        <end position="233"/>
    </location>
</feature>
<evidence type="ECO:0000256" key="2">
    <source>
        <dbReference type="ARBA" id="ARBA00022475"/>
    </source>
</evidence>
<dbReference type="Pfam" id="PF17912">
    <property type="entry name" value="OB_MalK"/>
    <property type="match status" value="1"/>
</dbReference>
<evidence type="ECO:0000259" key="7">
    <source>
        <dbReference type="PROSITE" id="PS50893"/>
    </source>
</evidence>
<evidence type="ECO:0000256" key="6">
    <source>
        <dbReference type="ARBA" id="ARBA00023136"/>
    </source>
</evidence>
<dbReference type="Pfam" id="PF00005">
    <property type="entry name" value="ABC_tran"/>
    <property type="match status" value="1"/>
</dbReference>
<dbReference type="FunFam" id="3.40.50.300:FF:000425">
    <property type="entry name" value="Probable ABC transporter, ATP-binding subunit"/>
    <property type="match status" value="1"/>
</dbReference>
<dbReference type="InterPro" id="IPR047641">
    <property type="entry name" value="ABC_transpr_MalK/UgpC-like"/>
</dbReference>
<dbReference type="InterPro" id="IPR012340">
    <property type="entry name" value="NA-bd_OB-fold"/>
</dbReference>